<evidence type="ECO:0000256" key="2">
    <source>
        <dbReference type="ARBA" id="ARBA00022553"/>
    </source>
</evidence>
<dbReference type="SUPFAM" id="SSF47336">
    <property type="entry name" value="ACP-like"/>
    <property type="match status" value="1"/>
</dbReference>
<protein>
    <submittedName>
        <fullName evidence="4">Amino acid adenylation domain-containing protein</fullName>
    </submittedName>
</protein>
<dbReference type="PROSITE" id="PS50075">
    <property type="entry name" value="CARRIER"/>
    <property type="match status" value="1"/>
</dbReference>
<dbReference type="PANTHER" id="PTHR45527:SF1">
    <property type="entry name" value="FATTY ACID SYNTHASE"/>
    <property type="match status" value="1"/>
</dbReference>
<dbReference type="Proteomes" id="UP001601948">
    <property type="component" value="Unassembled WGS sequence"/>
</dbReference>
<dbReference type="PROSITE" id="PS00012">
    <property type="entry name" value="PHOSPHOPANTETHEINE"/>
    <property type="match status" value="1"/>
</dbReference>
<dbReference type="SMART" id="SM00823">
    <property type="entry name" value="PKS_PP"/>
    <property type="match status" value="1"/>
</dbReference>
<evidence type="ECO:0000259" key="3">
    <source>
        <dbReference type="PROSITE" id="PS50075"/>
    </source>
</evidence>
<evidence type="ECO:0000256" key="1">
    <source>
        <dbReference type="ARBA" id="ARBA00022450"/>
    </source>
</evidence>
<keyword evidence="1" id="KW-0596">Phosphopantetheine</keyword>
<evidence type="ECO:0000313" key="5">
    <source>
        <dbReference type="Proteomes" id="UP001601948"/>
    </source>
</evidence>
<dbReference type="InterPro" id="IPR020845">
    <property type="entry name" value="AMP-binding_CS"/>
</dbReference>
<dbReference type="PROSITE" id="PS00455">
    <property type="entry name" value="AMP_BINDING"/>
    <property type="match status" value="1"/>
</dbReference>
<dbReference type="InterPro" id="IPR029058">
    <property type="entry name" value="AB_hydrolase_fold"/>
</dbReference>
<feature type="domain" description="Carrier" evidence="3">
    <location>
        <begin position="521"/>
        <end position="596"/>
    </location>
</feature>
<keyword evidence="5" id="KW-1185">Reference proteome</keyword>
<gene>
    <name evidence="4" type="ORF">ACFYV7_28660</name>
</gene>
<dbReference type="NCBIfam" id="TIGR01733">
    <property type="entry name" value="AA-adenyl-dom"/>
    <property type="match status" value="1"/>
</dbReference>
<evidence type="ECO:0000313" key="4">
    <source>
        <dbReference type="EMBL" id="MFF3226798.1"/>
    </source>
</evidence>
<dbReference type="InterPro" id="IPR000873">
    <property type="entry name" value="AMP-dep_synth/lig_dom"/>
</dbReference>
<dbReference type="Pfam" id="PF00550">
    <property type="entry name" value="PP-binding"/>
    <property type="match status" value="1"/>
</dbReference>
<dbReference type="InterPro" id="IPR009081">
    <property type="entry name" value="PP-bd_ACP"/>
</dbReference>
<reference evidence="4 5" key="1">
    <citation type="submission" date="2024-10" db="EMBL/GenBank/DDBJ databases">
        <title>The Natural Products Discovery Center: Release of the First 8490 Sequenced Strains for Exploring Actinobacteria Biosynthetic Diversity.</title>
        <authorList>
            <person name="Kalkreuter E."/>
            <person name="Kautsar S.A."/>
            <person name="Yang D."/>
            <person name="Bader C.D."/>
            <person name="Teijaro C.N."/>
            <person name="Fluegel L."/>
            <person name="Davis C.M."/>
            <person name="Simpson J.R."/>
            <person name="Lauterbach L."/>
            <person name="Steele A.D."/>
            <person name="Gui C."/>
            <person name="Meng S."/>
            <person name="Li G."/>
            <person name="Viehrig K."/>
            <person name="Ye F."/>
            <person name="Su P."/>
            <person name="Kiefer A.F."/>
            <person name="Nichols A."/>
            <person name="Cepeda A.J."/>
            <person name="Yan W."/>
            <person name="Fan B."/>
            <person name="Jiang Y."/>
            <person name="Adhikari A."/>
            <person name="Zheng C.-J."/>
            <person name="Schuster L."/>
            <person name="Cowan T.M."/>
            <person name="Smanski M.J."/>
            <person name="Chevrette M.G."/>
            <person name="De Carvalho L.P.S."/>
            <person name="Shen B."/>
        </authorList>
    </citation>
    <scope>NUCLEOTIDE SEQUENCE [LARGE SCALE GENOMIC DNA]</scope>
    <source>
        <strain evidence="4 5">NPDC003040</strain>
    </source>
</reference>
<accession>A0ABW6R0N5</accession>
<dbReference type="Gene3D" id="3.30.300.30">
    <property type="match status" value="1"/>
</dbReference>
<dbReference type="InterPro" id="IPR010071">
    <property type="entry name" value="AA_adenyl_dom"/>
</dbReference>
<keyword evidence="2" id="KW-0597">Phosphoprotein</keyword>
<proteinExistence type="predicted"/>
<dbReference type="PANTHER" id="PTHR45527">
    <property type="entry name" value="NONRIBOSOMAL PEPTIDE SYNTHETASE"/>
    <property type="match status" value="1"/>
</dbReference>
<dbReference type="Pfam" id="PF00501">
    <property type="entry name" value="AMP-binding"/>
    <property type="match status" value="1"/>
</dbReference>
<dbReference type="InterPro" id="IPR036736">
    <property type="entry name" value="ACP-like_sf"/>
</dbReference>
<dbReference type="InterPro" id="IPR006162">
    <property type="entry name" value="Ppantetheine_attach_site"/>
</dbReference>
<dbReference type="InterPro" id="IPR045851">
    <property type="entry name" value="AMP-bd_C_sf"/>
</dbReference>
<dbReference type="RefSeq" id="WP_387722311.1">
    <property type="nucleotide sequence ID" value="NZ_JBIAPI010000008.1"/>
</dbReference>
<dbReference type="InterPro" id="IPR025110">
    <property type="entry name" value="AMP-bd_C"/>
</dbReference>
<dbReference type="SUPFAM" id="SSF56801">
    <property type="entry name" value="Acetyl-CoA synthetase-like"/>
    <property type="match status" value="1"/>
</dbReference>
<organism evidence="4 5">
    <name type="scientific">Nocardia suismassiliense</name>
    <dbReference type="NCBI Taxonomy" id="2077092"/>
    <lineage>
        <taxon>Bacteria</taxon>
        <taxon>Bacillati</taxon>
        <taxon>Actinomycetota</taxon>
        <taxon>Actinomycetes</taxon>
        <taxon>Mycobacteriales</taxon>
        <taxon>Nocardiaceae</taxon>
        <taxon>Nocardia</taxon>
    </lineage>
</organism>
<dbReference type="InterPro" id="IPR020806">
    <property type="entry name" value="PKS_PP-bd"/>
</dbReference>
<name>A0ABW6R0N5_9NOCA</name>
<dbReference type="Pfam" id="PF13193">
    <property type="entry name" value="AMP-binding_C"/>
    <property type="match status" value="1"/>
</dbReference>
<comment type="caution">
    <text evidence="4">The sequence shown here is derived from an EMBL/GenBank/DDBJ whole genome shotgun (WGS) entry which is preliminary data.</text>
</comment>
<dbReference type="Gene3D" id="2.30.38.10">
    <property type="entry name" value="Luciferase, Domain 3"/>
    <property type="match status" value="1"/>
</dbReference>
<dbReference type="EMBL" id="JBIAPI010000008">
    <property type="protein sequence ID" value="MFF3226798.1"/>
    <property type="molecule type" value="Genomic_DNA"/>
</dbReference>
<dbReference type="Gene3D" id="3.40.50.1820">
    <property type="entry name" value="alpha/beta hydrolase"/>
    <property type="match status" value="1"/>
</dbReference>
<dbReference type="CDD" id="cd12117">
    <property type="entry name" value="A_NRPS_Srf_like"/>
    <property type="match status" value="1"/>
</dbReference>
<dbReference type="Gene3D" id="3.40.50.980">
    <property type="match status" value="2"/>
</dbReference>
<sequence>MIPETVRLIVDEYALACPSVIGERFTLLAKQHPERVAVIGDGGQLTYAELDRRSDGLARHLQDCGVRPGDIVALAARRRIATIVGLLAILKTGAGYLALDERSPRQRRELVLRRSGVRIVLVHEDSARQLPADCRAVSLDADRPAQSPTPVTITDLHPAYLAYTSGSTGTPKGVCVPHRAVSRLVVDTDFLSVTTDDVFLHFAPIAFDASTLEIWGALLNGAQLVLAPDTELSLSDLTKLVGHHRVTVLWLTAGLFQQVTEGGLDELRSLRYLLAGGDVLSPAHVHRAVTALTDTTVINGYGPTENTTFTCCYAVTGTPTGPVPIGHPIRGTGVRILDARLAPVPDDAAGELYATGTGLAHGYWGDSGLTAATFVADPAAHIPGERMYRTGDLVRRQQSGALDYLGRIDHQVKIRGFRVEIGEVEAAIAALPGVAALAVVPQDQLGGGKRLAAWLVGELNAELSTLDVRRALAETLPSYAVPTLIRIVDALPLTANGKIDRRALAADQPTERPRLTSAYREPSTAMETAVTTLWTDYFGIAGIGADDDFFELGGHSLLGVRITADLEREYGVTVSPVTFYLDPTPAGLAAAVEQGRRSA</sequence>